<dbReference type="Pfam" id="PF09581">
    <property type="entry name" value="Spore_III_AF"/>
    <property type="match status" value="1"/>
</dbReference>
<accession>A0ABS3N2M2</accession>
<dbReference type="NCBIfam" id="TIGR02896">
    <property type="entry name" value="spore_III_AF"/>
    <property type="match status" value="1"/>
</dbReference>
<organism evidence="2 3">
    <name type="scientific">Metabacillus bambusae</name>
    <dbReference type="NCBI Taxonomy" id="2795218"/>
    <lineage>
        <taxon>Bacteria</taxon>
        <taxon>Bacillati</taxon>
        <taxon>Bacillota</taxon>
        <taxon>Bacilli</taxon>
        <taxon>Bacillales</taxon>
        <taxon>Bacillaceae</taxon>
        <taxon>Metabacillus</taxon>
    </lineage>
</organism>
<protein>
    <submittedName>
        <fullName evidence="2">Stage III sporulation protein AF</fullName>
    </submittedName>
</protein>
<proteinExistence type="predicted"/>
<keyword evidence="1" id="KW-0472">Membrane</keyword>
<evidence type="ECO:0000313" key="3">
    <source>
        <dbReference type="Proteomes" id="UP000663981"/>
    </source>
</evidence>
<gene>
    <name evidence="2" type="primary">spoIIIAF</name>
    <name evidence="2" type="ORF">I7822_12145</name>
</gene>
<feature type="transmembrane region" description="Helical" evidence="1">
    <location>
        <begin position="6"/>
        <end position="25"/>
    </location>
</feature>
<dbReference type="EMBL" id="JAGDEL010000007">
    <property type="protein sequence ID" value="MBO1512420.1"/>
    <property type="molecule type" value="Genomic_DNA"/>
</dbReference>
<comment type="caution">
    <text evidence="2">The sequence shown here is derived from an EMBL/GenBank/DDBJ whole genome shotgun (WGS) entry which is preliminary data.</text>
</comment>
<feature type="transmembrane region" description="Helical" evidence="1">
    <location>
        <begin position="37"/>
        <end position="54"/>
    </location>
</feature>
<sequence length="217" mass="24662">MSFLTEWITNIIVFILLAVVIDLLLPNSSMQKYAKMVISLLLIIVIINPIFKLFNTDMNVILSEFQSVAPSEENEVKNLIEFQKKEIQASQRAYILEQMAVQMKTMAKEELVQNYDVTIETILLSESEQVDDINSQNDLQHIRVVLQRNEAEEVAGQEAVEAVQSITIDTTNELPADDPEAELNSDEITAYLANIWEVEEEKITLELEGGEESLDEQ</sequence>
<evidence type="ECO:0000313" key="2">
    <source>
        <dbReference type="EMBL" id="MBO1512420.1"/>
    </source>
</evidence>
<dbReference type="Proteomes" id="UP000663981">
    <property type="component" value="Unassembled WGS sequence"/>
</dbReference>
<name>A0ABS3N2M2_9BACI</name>
<dbReference type="RefSeq" id="WP_207978422.1">
    <property type="nucleotide sequence ID" value="NZ_JAGDEL010000007.1"/>
</dbReference>
<keyword evidence="3" id="KW-1185">Reference proteome</keyword>
<dbReference type="InterPro" id="IPR014245">
    <property type="entry name" value="Spore_III_AF"/>
</dbReference>
<keyword evidence="1" id="KW-1133">Transmembrane helix</keyword>
<evidence type="ECO:0000256" key="1">
    <source>
        <dbReference type="SAM" id="Phobius"/>
    </source>
</evidence>
<keyword evidence="1" id="KW-0812">Transmembrane</keyword>
<reference evidence="2 3" key="1">
    <citation type="submission" date="2021-03" db="EMBL/GenBank/DDBJ databases">
        <title>Whole genome sequence of Metabacillus bambusae BG109.</title>
        <authorList>
            <person name="Jeong J.W."/>
        </authorList>
    </citation>
    <scope>NUCLEOTIDE SEQUENCE [LARGE SCALE GENOMIC DNA]</scope>
    <source>
        <strain evidence="2 3">BG109</strain>
    </source>
</reference>